<dbReference type="OrthoDB" id="6543036at2"/>
<organism evidence="1 2">
    <name type="scientific">Pantoea latae</name>
    <dbReference type="NCBI Taxonomy" id="1964541"/>
    <lineage>
        <taxon>Bacteria</taxon>
        <taxon>Pseudomonadati</taxon>
        <taxon>Pseudomonadota</taxon>
        <taxon>Gammaproteobacteria</taxon>
        <taxon>Enterobacterales</taxon>
        <taxon>Erwiniaceae</taxon>
        <taxon>Pantoea</taxon>
    </lineage>
</organism>
<dbReference type="AlphaFoldDB" id="A0A1V9DMM3"/>
<evidence type="ECO:0008006" key="3">
    <source>
        <dbReference type="Google" id="ProtNLM"/>
    </source>
</evidence>
<accession>A0A1V9DMM3</accession>
<gene>
    <name evidence="1" type="ORF">B2J69_06100</name>
</gene>
<dbReference type="EMBL" id="MWUE01000008">
    <property type="protein sequence ID" value="OQP35081.1"/>
    <property type="molecule type" value="Genomic_DNA"/>
</dbReference>
<comment type="caution">
    <text evidence="1">The sequence shown here is derived from an EMBL/GenBank/DDBJ whole genome shotgun (WGS) entry which is preliminary data.</text>
</comment>
<evidence type="ECO:0000313" key="2">
    <source>
        <dbReference type="Proteomes" id="UP000192769"/>
    </source>
</evidence>
<dbReference type="RefSeq" id="WP_081137374.1">
    <property type="nucleotide sequence ID" value="NZ_MWUE01000008.1"/>
</dbReference>
<evidence type="ECO:0000313" key="1">
    <source>
        <dbReference type="EMBL" id="OQP35081.1"/>
    </source>
</evidence>
<proteinExistence type="predicted"/>
<sequence>MRKTGALLFCLLLAGCDQPNETQLMTETGRQLQRTIDVSPARGECEDIAKGREWLSHGARKRLEEKGCQFVLRSATETNFEQAAIYRTSMTMVCGSIVGKSFTGSEIRRRFIYSPEERELVIEPMSPNDKTRFEQRKTLAQLQADFERQQLQYCK</sequence>
<protein>
    <recommendedName>
        <fullName evidence="3">Lipoprotein</fullName>
    </recommendedName>
</protein>
<dbReference type="PROSITE" id="PS51257">
    <property type="entry name" value="PROKAR_LIPOPROTEIN"/>
    <property type="match status" value="1"/>
</dbReference>
<keyword evidence="2" id="KW-1185">Reference proteome</keyword>
<dbReference type="Proteomes" id="UP000192769">
    <property type="component" value="Unassembled WGS sequence"/>
</dbReference>
<name>A0A1V9DMM3_9GAMM</name>
<reference evidence="1 2" key="1">
    <citation type="submission" date="2017-02" db="EMBL/GenBank/DDBJ databases">
        <title>Whole genome shotgun sequence of Pantoea agglomerans strain AS1 isolated from a cycad, Zamia floridana in Central Florida, USA.</title>
        <authorList>
            <person name="Lata P."/>
            <person name="Govindarajan S."/>
            <person name="Qi F."/>
            <person name="Li J.-L."/>
            <person name="Maurya S.K."/>
            <person name="Sahoo M.K."/>
        </authorList>
    </citation>
    <scope>NUCLEOTIDE SEQUENCE [LARGE SCALE GENOMIC DNA]</scope>
    <source>
        <strain evidence="1 2">AS1</strain>
    </source>
</reference>